<protein>
    <submittedName>
        <fullName evidence="1">Uncharacterized protein</fullName>
    </submittedName>
</protein>
<name>A0A5N7DPQ6_9EURO</name>
<evidence type="ECO:0000313" key="2">
    <source>
        <dbReference type="Proteomes" id="UP000325579"/>
    </source>
</evidence>
<reference evidence="1 2" key="1">
    <citation type="submission" date="2019-04" db="EMBL/GenBank/DDBJ databases">
        <authorList>
            <consortium name="DOE Joint Genome Institute"/>
            <person name="Mondo S."/>
            <person name="Kjaerbolling I."/>
            <person name="Vesth T."/>
            <person name="Frisvad J.C."/>
            <person name="Nybo J.L."/>
            <person name="Theobald S."/>
            <person name="Kildgaard S."/>
            <person name="Isbrandt T."/>
            <person name="Kuo A."/>
            <person name="Sato A."/>
            <person name="Lyhne E.K."/>
            <person name="Kogle M.E."/>
            <person name="Wiebenga A."/>
            <person name="Kun R.S."/>
            <person name="Lubbers R.J."/>
            <person name="Makela M.R."/>
            <person name="Barry K."/>
            <person name="Chovatia M."/>
            <person name="Clum A."/>
            <person name="Daum C."/>
            <person name="Haridas S."/>
            <person name="He G."/>
            <person name="LaButti K."/>
            <person name="Lipzen A."/>
            <person name="Riley R."/>
            <person name="Salamov A."/>
            <person name="Simmons B.A."/>
            <person name="Magnuson J.K."/>
            <person name="Henrissat B."/>
            <person name="Mortensen U.H."/>
            <person name="Larsen T.O."/>
            <person name="Devries R.P."/>
            <person name="Grigoriev I.V."/>
            <person name="Machida M."/>
            <person name="Baker S.E."/>
            <person name="Andersen M.R."/>
            <person name="Cantor M.N."/>
            <person name="Hua S.X."/>
        </authorList>
    </citation>
    <scope>NUCLEOTIDE SEQUENCE [LARGE SCALE GENOMIC DNA]</scope>
    <source>
        <strain evidence="1 2">CBS 119388</strain>
    </source>
</reference>
<dbReference type="AlphaFoldDB" id="A0A5N7DPQ6"/>
<accession>A0A5N7DPQ6</accession>
<dbReference type="GeneID" id="43665557"/>
<evidence type="ECO:0000313" key="1">
    <source>
        <dbReference type="EMBL" id="KAE8408432.1"/>
    </source>
</evidence>
<keyword evidence="2" id="KW-1185">Reference proteome</keyword>
<dbReference type="EMBL" id="ML736743">
    <property type="protein sequence ID" value="KAE8408432.1"/>
    <property type="molecule type" value="Genomic_DNA"/>
</dbReference>
<gene>
    <name evidence="1" type="ORF">BDV37DRAFT_238633</name>
</gene>
<organism evidence="1 2">
    <name type="scientific">Aspergillus pseudonomiae</name>
    <dbReference type="NCBI Taxonomy" id="1506151"/>
    <lineage>
        <taxon>Eukaryota</taxon>
        <taxon>Fungi</taxon>
        <taxon>Dikarya</taxon>
        <taxon>Ascomycota</taxon>
        <taxon>Pezizomycotina</taxon>
        <taxon>Eurotiomycetes</taxon>
        <taxon>Eurotiomycetidae</taxon>
        <taxon>Eurotiales</taxon>
        <taxon>Aspergillaceae</taxon>
        <taxon>Aspergillus</taxon>
        <taxon>Aspergillus subgen. Circumdati</taxon>
    </lineage>
</organism>
<proteinExistence type="predicted"/>
<dbReference type="Proteomes" id="UP000325579">
    <property type="component" value="Unassembled WGS sequence"/>
</dbReference>
<sequence>MDEHNLKRFARYGGPDLTDIRGVSILTIHRLGIMPSNNELNSTVRRRIRRVSLFMEQLGHKIRETLSRYIVLTDNVHMLVLQTFNGQAFTLRLACHLTVYHGMSCNWAM</sequence>
<dbReference type="OrthoDB" id="4503685at2759"/>
<dbReference type="RefSeq" id="XP_031945751.1">
    <property type="nucleotide sequence ID" value="XM_032080866.1"/>
</dbReference>